<dbReference type="InterPro" id="IPR024746">
    <property type="entry name" value="Glyco_hydro_100"/>
</dbReference>
<evidence type="ECO:0000256" key="2">
    <source>
        <dbReference type="ARBA" id="ARBA00007671"/>
    </source>
</evidence>
<sequence>MDLDLQSLEEQGLALLREACCSYGIRASTEDQENYQRLWARDSIIAGIAGLLADDEKIIAGLRNSLLTLAKHQNALGMIPSNVLPNEENPDISYGSLAGRVDANSWFIIGVCLYLLNRADGNLINKLKPQMDKTLDLLDCWEYNANGLLYTPLSGNWADEYPVQGYTLYDNALRLWALRLYNSLFENEKRKQQAKVIEEKIKVNFWPTTSNLNHPAVYHQRCFKQTANGNLEHFACAINPQGYNMHFDTAGNGLALLLRLAHNRRFKKMLNHLKPIFRQISTVLMPAFWPVITSNDPLWDALKDNFNYNFKNYPHQYHNGGIWPVWMGWFALGASVTGISDLPETMLQAWLKIEDKDNISFSEYISSDTLKQNGKKRLSYSASGLIFLCKAIQKDSYKRLHLT</sequence>
<name>A0A6M1T0Z0_9BACT</name>
<comment type="catalytic activity">
    <reaction evidence="1">
        <text>Hydrolysis of terminal non-reducing beta-D-fructofuranoside residues in beta-D-fructofuranosides.</text>
        <dbReference type="EC" id="3.2.1.26"/>
    </reaction>
</comment>
<gene>
    <name evidence="7" type="ORF">G3569_12620</name>
</gene>
<evidence type="ECO:0000256" key="3">
    <source>
        <dbReference type="ARBA" id="ARBA00012758"/>
    </source>
</evidence>
<organism evidence="7 8">
    <name type="scientific">Fodinibius halophilus</name>
    <dbReference type="NCBI Taxonomy" id="1736908"/>
    <lineage>
        <taxon>Bacteria</taxon>
        <taxon>Pseudomonadati</taxon>
        <taxon>Balneolota</taxon>
        <taxon>Balneolia</taxon>
        <taxon>Balneolales</taxon>
        <taxon>Balneolaceae</taxon>
        <taxon>Fodinibius</taxon>
    </lineage>
</organism>
<dbReference type="Gene3D" id="1.50.10.10">
    <property type="match status" value="1"/>
</dbReference>
<protein>
    <recommendedName>
        <fullName evidence="3">beta-fructofuranosidase</fullName>
        <ecNumber evidence="3">3.2.1.26</ecNumber>
    </recommendedName>
</protein>
<evidence type="ECO:0000256" key="6">
    <source>
        <dbReference type="ARBA" id="ARBA00023295"/>
    </source>
</evidence>
<keyword evidence="8" id="KW-1185">Reference proteome</keyword>
<dbReference type="EMBL" id="JAALLS010000017">
    <property type="protein sequence ID" value="NGP89196.1"/>
    <property type="molecule type" value="Genomic_DNA"/>
</dbReference>
<dbReference type="InterPro" id="IPR012341">
    <property type="entry name" value="6hp_glycosidase-like_sf"/>
</dbReference>
<dbReference type="InterPro" id="IPR008928">
    <property type="entry name" value="6-hairpin_glycosidase_sf"/>
</dbReference>
<dbReference type="AlphaFoldDB" id="A0A6M1T0Z0"/>
<keyword evidence="6" id="KW-0326">Glycosidase</keyword>
<reference evidence="7 8" key="1">
    <citation type="submission" date="2020-02" db="EMBL/GenBank/DDBJ databases">
        <title>Aliifodinibius halophilus 2W32, complete genome.</title>
        <authorList>
            <person name="Li Y."/>
            <person name="Wu S."/>
        </authorList>
    </citation>
    <scope>NUCLEOTIDE SEQUENCE [LARGE SCALE GENOMIC DNA]</scope>
    <source>
        <strain evidence="7 8">2W32</strain>
    </source>
</reference>
<comment type="caution">
    <text evidence="7">The sequence shown here is derived from an EMBL/GenBank/DDBJ whole genome shotgun (WGS) entry which is preliminary data.</text>
</comment>
<keyword evidence="5" id="KW-0119">Carbohydrate metabolism</keyword>
<evidence type="ECO:0000313" key="8">
    <source>
        <dbReference type="Proteomes" id="UP000479132"/>
    </source>
</evidence>
<dbReference type="SUPFAM" id="SSF48208">
    <property type="entry name" value="Six-hairpin glycosidases"/>
    <property type="match status" value="1"/>
</dbReference>
<keyword evidence="4" id="KW-0378">Hydrolase</keyword>
<accession>A0A6M1T0Z0</accession>
<comment type="similarity">
    <text evidence="2">Belongs to the glycosyl hydrolase 100 family.</text>
</comment>
<dbReference type="Proteomes" id="UP000479132">
    <property type="component" value="Unassembled WGS sequence"/>
</dbReference>
<dbReference type="GO" id="GO:0004564">
    <property type="term" value="F:beta-fructofuranosidase activity"/>
    <property type="evidence" value="ECO:0007669"/>
    <property type="project" value="UniProtKB-EC"/>
</dbReference>
<dbReference type="EC" id="3.2.1.26" evidence="3"/>
<dbReference type="RefSeq" id="WP_165269687.1">
    <property type="nucleotide sequence ID" value="NZ_JAALLS010000017.1"/>
</dbReference>
<dbReference type="GO" id="GO:0033926">
    <property type="term" value="F:endo-alpha-N-acetylgalactosaminidase activity"/>
    <property type="evidence" value="ECO:0007669"/>
    <property type="project" value="InterPro"/>
</dbReference>
<evidence type="ECO:0000313" key="7">
    <source>
        <dbReference type="EMBL" id="NGP89196.1"/>
    </source>
</evidence>
<proteinExistence type="inferred from homology"/>
<dbReference type="GO" id="GO:0005975">
    <property type="term" value="P:carbohydrate metabolic process"/>
    <property type="evidence" value="ECO:0007669"/>
    <property type="project" value="InterPro"/>
</dbReference>
<dbReference type="Pfam" id="PF12899">
    <property type="entry name" value="Glyco_hydro_100"/>
    <property type="match status" value="1"/>
</dbReference>
<evidence type="ECO:0000256" key="4">
    <source>
        <dbReference type="ARBA" id="ARBA00022801"/>
    </source>
</evidence>
<evidence type="ECO:0000256" key="5">
    <source>
        <dbReference type="ARBA" id="ARBA00023277"/>
    </source>
</evidence>
<evidence type="ECO:0000256" key="1">
    <source>
        <dbReference type="ARBA" id="ARBA00000094"/>
    </source>
</evidence>